<feature type="chain" id="PRO_5021994182" description="SGNH/GDSL hydrolase family protein" evidence="1">
    <location>
        <begin position="22"/>
        <end position="375"/>
    </location>
</feature>
<feature type="signal peptide" evidence="1">
    <location>
        <begin position="1"/>
        <end position="21"/>
    </location>
</feature>
<accession>A0A538U054</accession>
<proteinExistence type="predicted"/>
<dbReference type="AlphaFoldDB" id="A0A538U054"/>
<reference evidence="2 3" key="1">
    <citation type="journal article" date="2019" name="Nat. Microbiol.">
        <title>Mediterranean grassland soil C-N compound turnover is dependent on rainfall and depth, and is mediated by genomically divergent microorganisms.</title>
        <authorList>
            <person name="Diamond S."/>
            <person name="Andeer P.F."/>
            <person name="Li Z."/>
            <person name="Crits-Christoph A."/>
            <person name="Burstein D."/>
            <person name="Anantharaman K."/>
            <person name="Lane K.R."/>
            <person name="Thomas B.C."/>
            <person name="Pan C."/>
            <person name="Northen T.R."/>
            <person name="Banfield J.F."/>
        </authorList>
    </citation>
    <scope>NUCLEOTIDE SEQUENCE [LARGE SCALE GENOMIC DNA]</scope>
    <source>
        <strain evidence="2">WS_11</strain>
    </source>
</reference>
<gene>
    <name evidence="2" type="ORF">E6K81_15360</name>
</gene>
<evidence type="ECO:0008006" key="4">
    <source>
        <dbReference type="Google" id="ProtNLM"/>
    </source>
</evidence>
<sequence>MKALLICALSLAICLAALEGAARYLRPARVENPRYLAISRDFERLAELVADKYESGGLEYYDYQLFAVRPFESRSVTITPYHSSRLTPASLPRAEARTLVWTFGGSTMQNFETTDDLTIANTIAVVFAEHGLRPRVENFGVGSFQSSLELVQFTSLLARVPEPERPAVAIFYDGFNDAHHGYAFGAGAIQRDVAQKLGMLVEERSARVALYGASAWLAQRSQAWTRLVHDRLQLRLFSGPPADTTEENLERTVDIYLRNVEMSDAVCRVYATRCFFVLQPLVVTKTPLAASERDALAEIGEANAKFVRDFYDRVRNRLADEPDFVDASRILDRRESDDFYDLGHTSALTSPVIGRAVADLILARLAEPGAHSAGR</sequence>
<comment type="caution">
    <text evidence="2">The sequence shown here is derived from an EMBL/GenBank/DDBJ whole genome shotgun (WGS) entry which is preliminary data.</text>
</comment>
<dbReference type="Proteomes" id="UP000319771">
    <property type="component" value="Unassembled WGS sequence"/>
</dbReference>
<organism evidence="2 3">
    <name type="scientific">Eiseniibacteriota bacterium</name>
    <dbReference type="NCBI Taxonomy" id="2212470"/>
    <lineage>
        <taxon>Bacteria</taxon>
        <taxon>Candidatus Eiseniibacteriota</taxon>
    </lineage>
</organism>
<evidence type="ECO:0000256" key="1">
    <source>
        <dbReference type="SAM" id="SignalP"/>
    </source>
</evidence>
<name>A0A538U054_UNCEI</name>
<evidence type="ECO:0000313" key="3">
    <source>
        <dbReference type="Proteomes" id="UP000319771"/>
    </source>
</evidence>
<dbReference type="EMBL" id="VBPB01000327">
    <property type="protein sequence ID" value="TMQ69233.1"/>
    <property type="molecule type" value="Genomic_DNA"/>
</dbReference>
<evidence type="ECO:0000313" key="2">
    <source>
        <dbReference type="EMBL" id="TMQ69233.1"/>
    </source>
</evidence>
<dbReference type="SUPFAM" id="SSF52266">
    <property type="entry name" value="SGNH hydrolase"/>
    <property type="match status" value="1"/>
</dbReference>
<keyword evidence="1" id="KW-0732">Signal</keyword>
<protein>
    <recommendedName>
        <fullName evidence="4">SGNH/GDSL hydrolase family protein</fullName>
    </recommendedName>
</protein>